<protein>
    <recommendedName>
        <fullName evidence="6">C2H2-type domain-containing protein</fullName>
    </recommendedName>
</protein>
<feature type="domain" description="C2H2-type" evidence="6">
    <location>
        <begin position="430"/>
        <end position="453"/>
    </location>
</feature>
<dbReference type="OrthoDB" id="342064at2759"/>
<feature type="region of interest" description="Disordered" evidence="5">
    <location>
        <begin position="361"/>
        <end position="382"/>
    </location>
</feature>
<comment type="subcellular location">
    <subcellularLocation>
        <location evidence="1">Nucleus</location>
    </subcellularLocation>
</comment>
<dbReference type="InterPro" id="IPR007042">
    <property type="entry name" value="SERRATE/Ars2_C"/>
</dbReference>
<feature type="compositionally biased region" description="Low complexity" evidence="5">
    <location>
        <begin position="363"/>
        <end position="372"/>
    </location>
</feature>
<dbReference type="PROSITE" id="PS50157">
    <property type="entry name" value="ZINC_FINGER_C2H2_2"/>
    <property type="match status" value="1"/>
</dbReference>
<keyword evidence="3" id="KW-0539">Nucleus</keyword>
<comment type="similarity">
    <text evidence="2">Belongs to the ARS2 family.</text>
</comment>
<feature type="region of interest" description="Disordered" evidence="5">
    <location>
        <begin position="113"/>
        <end position="145"/>
    </location>
</feature>
<keyword evidence="4" id="KW-0863">Zinc-finger</keyword>
<evidence type="ECO:0000256" key="5">
    <source>
        <dbReference type="SAM" id="MobiDB-lite"/>
    </source>
</evidence>
<dbReference type="GO" id="GO:0016070">
    <property type="term" value="P:RNA metabolic process"/>
    <property type="evidence" value="ECO:0007669"/>
    <property type="project" value="UniProtKB-ARBA"/>
</dbReference>
<dbReference type="SMART" id="SM00355">
    <property type="entry name" value="ZnF_C2H2"/>
    <property type="match status" value="1"/>
</dbReference>
<keyword evidence="4" id="KW-0862">Zinc</keyword>
<dbReference type="EMBL" id="KZ994717">
    <property type="protein sequence ID" value="RKO92251.1"/>
    <property type="molecule type" value="Genomic_DNA"/>
</dbReference>
<feature type="region of interest" description="Disordered" evidence="5">
    <location>
        <begin position="585"/>
        <end position="607"/>
    </location>
</feature>
<name>A0A4P9WHE3_9FUNG</name>
<dbReference type="GO" id="GO:0031047">
    <property type="term" value="P:regulatory ncRNA-mediated gene silencing"/>
    <property type="evidence" value="ECO:0007669"/>
    <property type="project" value="UniProtKB-ARBA"/>
</dbReference>
<evidence type="ECO:0000256" key="2">
    <source>
        <dbReference type="ARBA" id="ARBA00005407"/>
    </source>
</evidence>
<gene>
    <name evidence="7" type="ORF">BDK51DRAFT_15847</name>
</gene>
<dbReference type="Proteomes" id="UP000269721">
    <property type="component" value="Unassembled WGS sequence"/>
</dbReference>
<feature type="compositionally biased region" description="Basic and acidic residues" evidence="5">
    <location>
        <begin position="122"/>
        <end position="137"/>
    </location>
</feature>
<accession>A0A4P9WHE3</accession>
<evidence type="ECO:0000259" key="6">
    <source>
        <dbReference type="PROSITE" id="PS50157"/>
    </source>
</evidence>
<evidence type="ECO:0000256" key="4">
    <source>
        <dbReference type="PROSITE-ProRule" id="PRU00042"/>
    </source>
</evidence>
<dbReference type="InterPro" id="IPR021933">
    <property type="entry name" value="SERRATE/Ars2_N"/>
</dbReference>
<feature type="compositionally biased region" description="Polar residues" evidence="5">
    <location>
        <begin position="585"/>
        <end position="597"/>
    </location>
</feature>
<evidence type="ECO:0000256" key="1">
    <source>
        <dbReference type="ARBA" id="ARBA00004123"/>
    </source>
</evidence>
<evidence type="ECO:0000256" key="3">
    <source>
        <dbReference type="ARBA" id="ARBA00023242"/>
    </source>
</evidence>
<proteinExistence type="inferred from homology"/>
<dbReference type="PROSITE" id="PS00028">
    <property type="entry name" value="ZINC_FINGER_C2H2_1"/>
    <property type="match status" value="1"/>
</dbReference>
<feature type="non-terminal residue" evidence="7">
    <location>
        <position position="1"/>
    </location>
</feature>
<dbReference type="AlphaFoldDB" id="A0A4P9WHE3"/>
<dbReference type="PANTHER" id="PTHR13165">
    <property type="entry name" value="ARSENITE-RESISTANCE PROTEIN 2"/>
    <property type="match status" value="1"/>
</dbReference>
<evidence type="ECO:0000313" key="8">
    <source>
        <dbReference type="Proteomes" id="UP000269721"/>
    </source>
</evidence>
<dbReference type="GO" id="GO:0008270">
    <property type="term" value="F:zinc ion binding"/>
    <property type="evidence" value="ECO:0007669"/>
    <property type="project" value="UniProtKB-KW"/>
</dbReference>
<dbReference type="Pfam" id="PF04959">
    <property type="entry name" value="ARS2"/>
    <property type="match status" value="1"/>
</dbReference>
<dbReference type="InterPro" id="IPR013087">
    <property type="entry name" value="Znf_C2H2_type"/>
</dbReference>
<keyword evidence="4" id="KW-0479">Metal-binding</keyword>
<keyword evidence="8" id="KW-1185">Reference proteome</keyword>
<organism evidence="7 8">
    <name type="scientific">Blyttiomyces helicus</name>
    <dbReference type="NCBI Taxonomy" id="388810"/>
    <lineage>
        <taxon>Eukaryota</taxon>
        <taxon>Fungi</taxon>
        <taxon>Fungi incertae sedis</taxon>
        <taxon>Chytridiomycota</taxon>
        <taxon>Chytridiomycota incertae sedis</taxon>
        <taxon>Chytridiomycetes</taxon>
        <taxon>Chytridiomycetes incertae sedis</taxon>
        <taxon>Blyttiomyces</taxon>
    </lineage>
</organism>
<dbReference type="InterPro" id="IPR039727">
    <property type="entry name" value="SE/Ars2"/>
</dbReference>
<sequence length="622" mass="68662">SVPNPADLDYLASPSHFSEYLREQHMAKHGRASSMDPAEISRRYEIYKENFINKQYEKFFNAEKENEWFREKYHPEESKKFLAQVSLRRHALLKLFLKDLDAGDLDVVCFDEPAEEPSSAGDEEKDKEKADEEKAEGTDPVAEDLAANGGIKPRRENILFIKGVGTTVKRKELEEICKKVDGFQWLALTDPRPEKRMARLGWIVFKEGTNLDAAFKSLENEKLTAGELHLSVHTQMPPRKRLAPSEANDPDRLSHDLMQIQRLASVLDAEVGITPADGAELIERRIEVLFPKDAAAEEDYMEEDEVGKEEGGSLTRCTEKVKKSLDLYIEYLRQVHTYDYYGGIEAASPEDLSRRTGTYLRQPTRAASSTTPTPTPSRKDWTGKLDTRVQLRITKPIDGAEILKQGGRSVEAAVDKALSGHVAKEGPGKYRCKECNKLFKGEEYVKKHLKAKHGTLATDAEAEATFFNCFMRDPCKPDLQRPGVGSAPPFTGAGGGAAGGGAGAAPVIMGPPVPIGEAMIGNPYGGPNPAFMQGGRGSRDYGRPMVGGVGAGMMRGGMGGIQLLHTTGDKYLCFTFLPARISPSSSRLPFTPLSSRATDPRQIRSYTDLDNVSKGDIDINYD</sequence>
<dbReference type="Pfam" id="PF12066">
    <property type="entry name" value="SERRATE_Ars2_N"/>
    <property type="match status" value="1"/>
</dbReference>
<dbReference type="PANTHER" id="PTHR13165:SF0">
    <property type="entry name" value="SERRATE RNA EFFECTOR MOLECULE HOMOLOG"/>
    <property type="match status" value="1"/>
</dbReference>
<evidence type="ECO:0000313" key="7">
    <source>
        <dbReference type="EMBL" id="RKO92251.1"/>
    </source>
</evidence>
<reference evidence="8" key="1">
    <citation type="journal article" date="2018" name="Nat. Microbiol.">
        <title>Leveraging single-cell genomics to expand the fungal tree of life.</title>
        <authorList>
            <person name="Ahrendt S.R."/>
            <person name="Quandt C.A."/>
            <person name="Ciobanu D."/>
            <person name="Clum A."/>
            <person name="Salamov A."/>
            <person name="Andreopoulos B."/>
            <person name="Cheng J.F."/>
            <person name="Woyke T."/>
            <person name="Pelin A."/>
            <person name="Henrissat B."/>
            <person name="Reynolds N.K."/>
            <person name="Benny G.L."/>
            <person name="Smith M.E."/>
            <person name="James T.Y."/>
            <person name="Grigoriev I.V."/>
        </authorList>
    </citation>
    <scope>NUCLEOTIDE SEQUENCE [LARGE SCALE GENOMIC DNA]</scope>
</reference>
<dbReference type="GO" id="GO:0016604">
    <property type="term" value="C:nuclear body"/>
    <property type="evidence" value="ECO:0007669"/>
    <property type="project" value="TreeGrafter"/>
</dbReference>